<dbReference type="Pfam" id="PF00534">
    <property type="entry name" value="Glycos_transf_1"/>
    <property type="match status" value="1"/>
</dbReference>
<reference evidence="2" key="1">
    <citation type="submission" date="2014-11" db="EMBL/GenBank/DDBJ databases">
        <authorList>
            <person name="Malar M.C."/>
            <person name="Sen D."/>
            <person name="Tripathy S."/>
        </authorList>
    </citation>
    <scope>NUCLEOTIDE SEQUENCE</scope>
    <source>
        <strain evidence="2">BDU141951</strain>
    </source>
</reference>
<gene>
    <name evidence="2" type="ORF">QQ91_023655</name>
</gene>
<accession>A0A0C1VB56</accession>
<feature type="domain" description="Glycosyl transferase family 1" evidence="1">
    <location>
        <begin position="194"/>
        <end position="357"/>
    </location>
</feature>
<dbReference type="PANTHER" id="PTHR45919:SF1">
    <property type="entry name" value="GDP-MAN:MAN(3)GLCNAC(2)-PP-DOL ALPHA-1,2-MANNOSYLTRANSFERASE"/>
    <property type="match status" value="1"/>
</dbReference>
<evidence type="ECO:0000313" key="2">
    <source>
        <dbReference type="EMBL" id="NEV70092.1"/>
    </source>
</evidence>
<dbReference type="AlphaFoldDB" id="A0A0C1VB56"/>
<dbReference type="EMBL" id="JTHE02000003">
    <property type="protein sequence ID" value="NEV70092.1"/>
    <property type="molecule type" value="Genomic_DNA"/>
</dbReference>
<dbReference type="InterPro" id="IPR038013">
    <property type="entry name" value="ALG11"/>
</dbReference>
<protein>
    <submittedName>
        <fullName evidence="2">Glycosyltransferase</fullName>
    </submittedName>
</protein>
<comment type="caution">
    <text evidence="2">The sequence shown here is derived from an EMBL/GenBank/DDBJ whole genome shotgun (WGS) entry which is preliminary data.</text>
</comment>
<dbReference type="GO" id="GO:0004377">
    <property type="term" value="F:GDP-Man:Man(3)GlcNAc(2)-PP-Dol alpha-1,2-mannosyltransferase activity"/>
    <property type="evidence" value="ECO:0007669"/>
    <property type="project" value="InterPro"/>
</dbReference>
<evidence type="ECO:0000259" key="1">
    <source>
        <dbReference type="Pfam" id="PF00534"/>
    </source>
</evidence>
<dbReference type="SUPFAM" id="SSF53756">
    <property type="entry name" value="UDP-Glycosyltransferase/glycogen phosphorylase"/>
    <property type="match status" value="1"/>
</dbReference>
<organism evidence="2">
    <name type="scientific">Lyngbya confervoides BDU141951</name>
    <dbReference type="NCBI Taxonomy" id="1574623"/>
    <lineage>
        <taxon>Bacteria</taxon>
        <taxon>Bacillati</taxon>
        <taxon>Cyanobacteriota</taxon>
        <taxon>Cyanophyceae</taxon>
        <taxon>Oscillatoriophycideae</taxon>
        <taxon>Oscillatoriales</taxon>
        <taxon>Microcoleaceae</taxon>
        <taxon>Lyngbya</taxon>
    </lineage>
</organism>
<proteinExistence type="predicted"/>
<sequence>MLASKQAQVVVWQPYFRGGGAEAVALWILEALQDDFDVSLHTLANVDLAKLNMMYGTHLSEERIEVISSIPRSLSGLAYSAMAKSEIIRMGLVYLTIHHLKKKSLQYDAAFSAFNAIDMGCVGLQYLHWVRVVETSPEKAPLWYRALMKWVDFSYESLQDNVSISNSCYTADQVKKTYDMDSMVVYPPVVTDIDALPWDKKEKAFLCSGRLVEAKSPHRVINILKAVRQKGFEVDLHITGGGGGVYANKYQRSLRKLIQENSDWVHLHQDLPYADYLKIVAKCRYGIHWKPEPFGISVAEMVKGGMVPFVKSKGGQIEIIGDDHAEFLSFSKDDEAVQKIVKVLSGEKLQESLRQSLEKRKKLFTTQRFTKQIRDIVYEFIENKKVC</sequence>
<reference evidence="2" key="3">
    <citation type="submission" date="2020-02" db="EMBL/GenBank/DDBJ databases">
        <authorList>
            <person name="Sarangi A.N."/>
            <person name="Ghosh S."/>
            <person name="Mukherjee M."/>
            <person name="Tripathy S."/>
        </authorList>
    </citation>
    <scope>NUCLEOTIDE SEQUENCE</scope>
    <source>
        <strain evidence="2">BDU141951</strain>
    </source>
</reference>
<dbReference type="GO" id="GO:0016020">
    <property type="term" value="C:membrane"/>
    <property type="evidence" value="ECO:0007669"/>
    <property type="project" value="TreeGrafter"/>
</dbReference>
<dbReference type="Gene3D" id="3.40.50.2000">
    <property type="entry name" value="Glycogen Phosphorylase B"/>
    <property type="match status" value="1"/>
</dbReference>
<name>A0A0C1VB56_9CYAN</name>
<dbReference type="PANTHER" id="PTHR45919">
    <property type="entry name" value="GDP-MAN:MAN(3)GLCNAC(2)-PP-DOL ALPHA-1,2-MANNOSYLTRANSFERASE"/>
    <property type="match status" value="1"/>
</dbReference>
<reference evidence="2" key="2">
    <citation type="journal article" date="2015" name="Genome Announc.">
        <title>Draft Genome Sequence of Filamentous Marine Cyanobacterium Lyngbya confervoides Strain BDU141951.</title>
        <authorList>
            <person name="Chandrababunaidu M.M."/>
            <person name="Sen D."/>
            <person name="Tripathy S."/>
        </authorList>
    </citation>
    <scope>NUCLEOTIDE SEQUENCE</scope>
    <source>
        <strain evidence="2">BDU141951</strain>
    </source>
</reference>
<dbReference type="InterPro" id="IPR001296">
    <property type="entry name" value="Glyco_trans_1"/>
</dbReference>
<dbReference type="GO" id="GO:0006487">
    <property type="term" value="P:protein N-linked glycosylation"/>
    <property type="evidence" value="ECO:0007669"/>
    <property type="project" value="TreeGrafter"/>
</dbReference>